<organism evidence="2 3">
    <name type="scientific">Burkholderia oklahomensis</name>
    <dbReference type="NCBI Taxonomy" id="342113"/>
    <lineage>
        <taxon>Bacteria</taxon>
        <taxon>Pseudomonadati</taxon>
        <taxon>Pseudomonadota</taxon>
        <taxon>Betaproteobacteria</taxon>
        <taxon>Burkholderiales</taxon>
        <taxon>Burkholderiaceae</taxon>
        <taxon>Burkholderia</taxon>
        <taxon>pseudomallei group</taxon>
    </lineage>
</organism>
<proteinExistence type="predicted"/>
<feature type="compositionally biased region" description="Low complexity" evidence="1">
    <location>
        <begin position="153"/>
        <end position="170"/>
    </location>
</feature>
<dbReference type="AlphaFoldDB" id="A0AAI8FQJ6"/>
<evidence type="ECO:0000256" key="1">
    <source>
        <dbReference type="SAM" id="MobiDB-lite"/>
    </source>
</evidence>
<feature type="compositionally biased region" description="Basic and acidic residues" evidence="1">
    <location>
        <begin position="171"/>
        <end position="188"/>
    </location>
</feature>
<accession>A0AAI8FQJ6</accession>
<dbReference type="EMBL" id="CP008727">
    <property type="protein sequence ID" value="AIO69751.1"/>
    <property type="molecule type" value="Genomic_DNA"/>
</dbReference>
<keyword evidence="3" id="KW-1185">Reference proteome</keyword>
<gene>
    <name evidence="2" type="ORF">DM82_6189</name>
</gene>
<reference evidence="2 3" key="1">
    <citation type="submission" date="2014-06" db="EMBL/GenBank/DDBJ databases">
        <authorList>
            <person name="Bishop-Lilly K.A."/>
            <person name="Broomall S.M."/>
            <person name="Chain P.S."/>
            <person name="Chertkov O."/>
            <person name="Coyne S.R."/>
            <person name="Daligault H.E."/>
            <person name="Davenport K.W."/>
            <person name="Erkkila T."/>
            <person name="Frey K.G."/>
            <person name="Gibbons H.S."/>
            <person name="Gu W."/>
            <person name="Jaissle J."/>
            <person name="Johnson S.L."/>
            <person name="Koroleva G.I."/>
            <person name="Ladner J.T."/>
            <person name="Lo C.-C."/>
            <person name="Minogue T.D."/>
            <person name="Munk C."/>
            <person name="Palacios G.F."/>
            <person name="Redden C.L."/>
            <person name="Rosenzweig C.N."/>
            <person name="Scholz M.B."/>
            <person name="Teshima H."/>
            <person name="Xu Y."/>
        </authorList>
    </citation>
    <scope>NUCLEOTIDE SEQUENCE [LARGE SCALE GENOMIC DNA]</scope>
    <source>
        <strain evidence="2 3">EO147</strain>
    </source>
</reference>
<dbReference type="Proteomes" id="UP000029424">
    <property type="component" value="Chromosome 2"/>
</dbReference>
<name>A0AAI8FQJ6_9BURK</name>
<evidence type="ECO:0000313" key="3">
    <source>
        <dbReference type="Proteomes" id="UP000029424"/>
    </source>
</evidence>
<dbReference type="KEGG" id="bok:DM82_6189"/>
<evidence type="ECO:0000313" key="2">
    <source>
        <dbReference type="EMBL" id="AIO69751.1"/>
    </source>
</evidence>
<protein>
    <submittedName>
        <fullName evidence="2">Transcriptional regulator domain protein</fullName>
    </submittedName>
</protein>
<feature type="region of interest" description="Disordered" evidence="1">
    <location>
        <begin position="148"/>
        <end position="215"/>
    </location>
</feature>
<sequence length="215" mass="23736">MQRLRFARCCYDHLAGRVGVAVTQRMQTLGLLAAASDKRFDVTPAGRAWFSELGVDVDGLVAGRRGIATQCLDSIERRHHLAGPLGTQLMRCLCERGWLRRVASSREVQVTPRGWTGLRERLGIDAIADDAKSSCMCVGTRWVGNVAAHPRPRSSSAGRNSRGSRSACSRPRGDRRAMRSCHERERARAPFTARLRPPPPDTRWAFAPSTCGTRA</sequence>